<gene>
    <name evidence="2" type="ORF">SAMN05421872_114120</name>
</gene>
<evidence type="ECO:0000313" key="2">
    <source>
        <dbReference type="EMBL" id="SDE08098.1"/>
    </source>
</evidence>
<dbReference type="InterPro" id="IPR053161">
    <property type="entry name" value="Ulvan_degrading_GH"/>
</dbReference>
<dbReference type="Gene3D" id="2.60.40.10">
    <property type="entry name" value="Immunoglobulins"/>
    <property type="match status" value="1"/>
</dbReference>
<dbReference type="InterPro" id="IPR032109">
    <property type="entry name" value="Big_3_5"/>
</dbReference>
<accession>A0A1G6ZZJ0</accession>
<dbReference type="STRING" id="1045774.SAMN05421872_114120"/>
<sequence length="1311" mass="142910">MVRTISPRKSVSRGVLAFALSSAMTVTALAPLSAMAQESRAAGPVATATAKAGPVATTALAKAAQQPQSSEFAQQLESKYVDPDRVYSTDVRWWLGEAANTDESLLEEVQALYDAGYRGVELCMQSDAGAPDADYAYGSPMWTHKWNLMMNKLLDLGMAVYLTSGTNWATSNVPGLDPTSQQAMQNLTLGTGTVEAGQTLTTLPAPTVANRKAGARFVTAYAYKVTEGDTVDPSSYVNLKPSITQGADAWTQNLSWTAPNDGTYRVFGMWTQGTFHSSSPSAQPAYATNYFDKRGVEALKAYWEEHYLADPALREKIAKGDVQLFMDSLEINTGTGFTWWSEDMVAEFQKRKGYDITPYLFLISGVAATPFTPYHEVRNTGTYKLNGQEQRRQGIINDYQDVLTQLYRERLLQPLKTWLNGVGIETRAQISYGRPLEMSEPAMDVDYPEAENFNQYNNVDIFRLWTGGAKLENKVLSSETGAQLPAYNGTRQMDVHDAYSAYAAGFQRMVWHVWGSGYSYGSYQWPGHNSTGFRQLGTRNPGYSDYDEFNAHLGRVQQLVQTGKSRTDVGFINQKWVHGVAFNAGVGSDNGNMNWQYAHQGVYYRSTELQDNGYTYDYFSPKFLFDDDVHFDERTKTIEKAGYKAIVLYQSWLDIEAAKRVLSWAKKGLKVVILEDAASRTPFNDGKDGALKKVTDELKSLPTVRQATVYDDIDYFSSAAGGYDDNVLEKLQELGVEPYSGYSEPNLQLLTQTREDAEGNQYLYVYNYDPADYLDKSHKPSVRAATHGQNIKTDIVQNGLFVPYTIDAWTGETTERADYRWENGKTIVPIDLDYDNIALLAFEKVDGERLHVLSSNADSAYAVHHGVVVRTTDSGTVNAELSNGERIAQDVSVPAAYDIEDWDLTVESWRPGATAGDLTRTETIDGLTTTNRKTSTVKTDIDVELDTLTTWDQIPAVGKGVSGKGHYEASFDWDADSASGAYLDFGDKLEESMVVWINGKKVGGEVSTNPTKVRKDVGGVGKPTIDDGRGNQVPLVGSDLHTGGISWTKPIADVSDYLVDGKNDIVIEYSSALANVQLDRGIVPVQTPKVGRNGVLWWHNDQKYLSNGPQQAKIVPFVDVEYVEATASSVSATPVAGTYGKATTVTATVTGTAPSGTVTVSQGARVLGTGTLGNGTARITLAGTALGAGTHALTVAYSGDGANAASSVTTTARIAKARSSVKASLAPKRPKAGTRPTVKVVVTVAGVRPGGKVLIRRAGRTVATGTLNAAGKVNLRLPKQKAGSRKYQVRYKGNANISGGSKLLTFRVTRR</sequence>
<dbReference type="PANTHER" id="PTHR36848:SF2">
    <property type="entry name" value="SECRETED PROTEIN"/>
    <property type="match status" value="1"/>
</dbReference>
<dbReference type="GO" id="GO:0005975">
    <property type="term" value="P:carbohydrate metabolic process"/>
    <property type="evidence" value="ECO:0007669"/>
    <property type="project" value="UniProtKB-ARBA"/>
</dbReference>
<dbReference type="OrthoDB" id="9761519at2"/>
<organism evidence="2 3">
    <name type="scientific">Nocardioides lianchengensis</name>
    <dbReference type="NCBI Taxonomy" id="1045774"/>
    <lineage>
        <taxon>Bacteria</taxon>
        <taxon>Bacillati</taxon>
        <taxon>Actinomycetota</taxon>
        <taxon>Actinomycetes</taxon>
        <taxon>Propionibacteriales</taxon>
        <taxon>Nocardioidaceae</taxon>
        <taxon>Nocardioides</taxon>
    </lineage>
</organism>
<feature type="domain" description="Bacterial Ig-like" evidence="1">
    <location>
        <begin position="1226"/>
        <end position="1308"/>
    </location>
</feature>
<evidence type="ECO:0000313" key="3">
    <source>
        <dbReference type="Proteomes" id="UP000199034"/>
    </source>
</evidence>
<protein>
    <submittedName>
        <fullName evidence="2">Ig-like domain (Group 3)</fullName>
    </submittedName>
</protein>
<keyword evidence="3" id="KW-1185">Reference proteome</keyword>
<dbReference type="InterPro" id="IPR013783">
    <property type="entry name" value="Ig-like_fold"/>
</dbReference>
<dbReference type="Proteomes" id="UP000199034">
    <property type="component" value="Unassembled WGS sequence"/>
</dbReference>
<dbReference type="PANTHER" id="PTHR36848">
    <property type="entry name" value="DNA-BINDING PROTEIN (PUTATIVE SECRETED PROTEIN)-RELATED"/>
    <property type="match status" value="1"/>
</dbReference>
<evidence type="ECO:0000259" key="1">
    <source>
        <dbReference type="Pfam" id="PF16640"/>
    </source>
</evidence>
<dbReference type="Pfam" id="PF17132">
    <property type="entry name" value="Glyco_hydro_106"/>
    <property type="match status" value="1"/>
</dbReference>
<dbReference type="Pfam" id="PF16640">
    <property type="entry name" value="Big_3_5"/>
    <property type="match status" value="2"/>
</dbReference>
<dbReference type="RefSeq" id="WP_139175790.1">
    <property type="nucleotide sequence ID" value="NZ_FMZM01000014.1"/>
</dbReference>
<dbReference type="EMBL" id="FMZM01000014">
    <property type="protein sequence ID" value="SDE08098.1"/>
    <property type="molecule type" value="Genomic_DNA"/>
</dbReference>
<reference evidence="3" key="1">
    <citation type="submission" date="2016-10" db="EMBL/GenBank/DDBJ databases">
        <authorList>
            <person name="Varghese N."/>
            <person name="Submissions S."/>
        </authorList>
    </citation>
    <scope>NUCLEOTIDE SEQUENCE [LARGE SCALE GENOMIC DNA]</scope>
    <source>
        <strain evidence="3">CGMCC 4.6858</strain>
    </source>
</reference>
<name>A0A1G6ZZJ0_9ACTN</name>
<proteinExistence type="predicted"/>
<feature type="domain" description="Bacterial Ig-like" evidence="1">
    <location>
        <begin position="1131"/>
        <end position="1211"/>
    </location>
</feature>